<reference evidence="1" key="1">
    <citation type="submission" date="2020-11" db="EMBL/GenBank/DDBJ databases">
        <authorList>
            <person name="Koelle M."/>
            <person name="Horta M.A.C."/>
            <person name="Nowrousian M."/>
            <person name="Ohm R.A."/>
            <person name="Benz P."/>
            <person name="Pilgard A."/>
        </authorList>
    </citation>
    <scope>NUCLEOTIDE SEQUENCE</scope>
    <source>
        <strain evidence="1">FPRL280</strain>
    </source>
</reference>
<accession>A0A8H7U0S6</accession>
<dbReference type="EMBL" id="JADOXO010000141">
    <property type="protein sequence ID" value="KAF9812106.1"/>
    <property type="molecule type" value="Genomic_DNA"/>
</dbReference>
<name>A0A8H7U0S6_9APHY</name>
<protein>
    <submittedName>
        <fullName evidence="1">Uncharacterized protein</fullName>
    </submittedName>
</protein>
<proteinExistence type="predicted"/>
<gene>
    <name evidence="1" type="ORF">IEO21_06389</name>
</gene>
<reference evidence="1" key="2">
    <citation type="journal article" name="Front. Microbiol.">
        <title>Degradative Capacity of Two Strains of Rhodonia placenta: From Phenotype to Genotype.</title>
        <authorList>
            <person name="Kolle M."/>
            <person name="Horta M.A.C."/>
            <person name="Nowrousian M."/>
            <person name="Ohm R.A."/>
            <person name="Benz J.P."/>
            <person name="Pilgard A."/>
        </authorList>
    </citation>
    <scope>NUCLEOTIDE SEQUENCE</scope>
    <source>
        <strain evidence="1">FPRL280</strain>
    </source>
</reference>
<dbReference type="AlphaFoldDB" id="A0A8H7U0S6"/>
<comment type="caution">
    <text evidence="1">The sequence shown here is derived from an EMBL/GenBank/DDBJ whole genome shotgun (WGS) entry which is preliminary data.</text>
</comment>
<organism evidence="1 2">
    <name type="scientific">Rhodonia placenta</name>
    <dbReference type="NCBI Taxonomy" id="104341"/>
    <lineage>
        <taxon>Eukaryota</taxon>
        <taxon>Fungi</taxon>
        <taxon>Dikarya</taxon>
        <taxon>Basidiomycota</taxon>
        <taxon>Agaricomycotina</taxon>
        <taxon>Agaricomycetes</taxon>
        <taxon>Polyporales</taxon>
        <taxon>Adustoporiaceae</taxon>
        <taxon>Rhodonia</taxon>
    </lineage>
</organism>
<evidence type="ECO:0000313" key="2">
    <source>
        <dbReference type="Proteomes" id="UP000639403"/>
    </source>
</evidence>
<evidence type="ECO:0000313" key="1">
    <source>
        <dbReference type="EMBL" id="KAF9812106.1"/>
    </source>
</evidence>
<sequence>MVDSYAYSSQRPSTLGHRLNVGAPYYFLHLPTCGLKLIFCDKPTSSEGYDNTVRLIEAFHRNKLRQKKAQRLNITSIILSEIAHVSDEPLEPHHMLLKLTIPTPTGLARAITAHVYYSGSLPDAMYDTAIVSWKEAAELAEHEIWATRQALILRKDVIGQYMFHRA</sequence>
<dbReference type="Proteomes" id="UP000639403">
    <property type="component" value="Unassembled WGS sequence"/>
</dbReference>